<dbReference type="SUPFAM" id="SSF89392">
    <property type="entry name" value="Prokaryotic lipoproteins and lipoprotein localization factors"/>
    <property type="match status" value="1"/>
</dbReference>
<evidence type="ECO:0000313" key="3">
    <source>
        <dbReference type="EMBL" id="GAJ28778.1"/>
    </source>
</evidence>
<name>A0A023D3P3_ACIMT</name>
<dbReference type="PANTHER" id="PTHR35869:SF1">
    <property type="entry name" value="OUTER-MEMBRANE LIPOPROTEIN CARRIER PROTEIN"/>
    <property type="match status" value="1"/>
</dbReference>
<feature type="chain" id="PRO_5030001340" evidence="2">
    <location>
        <begin position="29"/>
        <end position="212"/>
    </location>
</feature>
<reference evidence="3 4" key="2">
    <citation type="journal article" date="2014" name="FEMS Microbiol. Lett.">
        <title>Draft genomic DNA sequence of the facultatively methylotrophic bacterium Acidomonas methanolica type strain MB58.</title>
        <authorList>
            <person name="Higashiura N."/>
            <person name="Hadano H."/>
            <person name="Hirakawa H."/>
            <person name="Matsutani M."/>
            <person name="Takabe S."/>
            <person name="Matsushita K."/>
            <person name="Azuma Y."/>
        </authorList>
    </citation>
    <scope>NUCLEOTIDE SEQUENCE [LARGE SCALE GENOMIC DNA]</scope>
    <source>
        <strain evidence="3 4">MB58</strain>
    </source>
</reference>
<dbReference type="AlphaFoldDB" id="A0A023D3P3"/>
<dbReference type="EMBL" id="BAND01000038">
    <property type="protein sequence ID" value="GAJ28778.1"/>
    <property type="molecule type" value="Genomic_DNA"/>
</dbReference>
<dbReference type="Pfam" id="PF03548">
    <property type="entry name" value="LolA"/>
    <property type="match status" value="1"/>
</dbReference>
<feature type="signal peptide" evidence="2">
    <location>
        <begin position="1"/>
        <end position="28"/>
    </location>
</feature>
<keyword evidence="3" id="KW-0449">Lipoprotein</keyword>
<proteinExistence type="predicted"/>
<sequence>MRRTIRQAIPAVLAIAGISLGSATVGSAQDLPQARLTPADQGWIARIQDALTATTLFKARFQQIAPDGKRSTGTAWLDRPGRMRFDYDKPSPLLLVANDGQIVYVDRDLGQVTTLPVDRTPVGLLLRPDLKLSGDVTVTALRHVGGRVNLTMVRSAAPAEGSLTLMFDEQPLTLRGWVVRDAQGRDTQVDLFDITTPESLPDSLFVLPKDAG</sequence>
<keyword evidence="1 2" id="KW-0732">Signal</keyword>
<dbReference type="InterPro" id="IPR029046">
    <property type="entry name" value="LolA/LolB/LppX"/>
</dbReference>
<gene>
    <name evidence="3" type="ORF">Amme_038_027</name>
</gene>
<dbReference type="InterPro" id="IPR004564">
    <property type="entry name" value="OM_lipoprot_carrier_LolA-like"/>
</dbReference>
<accession>A0A023D3P3</accession>
<dbReference type="CDD" id="cd16325">
    <property type="entry name" value="LolA"/>
    <property type="match status" value="1"/>
</dbReference>
<comment type="caution">
    <text evidence="3">The sequence shown here is derived from an EMBL/GenBank/DDBJ whole genome shotgun (WGS) entry which is preliminary data.</text>
</comment>
<evidence type="ECO:0000256" key="1">
    <source>
        <dbReference type="ARBA" id="ARBA00022729"/>
    </source>
</evidence>
<dbReference type="Proteomes" id="UP000019760">
    <property type="component" value="Unassembled WGS sequence"/>
</dbReference>
<dbReference type="RefSeq" id="WP_239641622.1">
    <property type="nucleotide sequence ID" value="NZ_BAND01000038.1"/>
</dbReference>
<organism evidence="3 4">
    <name type="scientific">Acidomonas methanolica NBRC 104435</name>
    <dbReference type="NCBI Taxonomy" id="1231351"/>
    <lineage>
        <taxon>Bacteria</taxon>
        <taxon>Pseudomonadati</taxon>
        <taxon>Pseudomonadota</taxon>
        <taxon>Alphaproteobacteria</taxon>
        <taxon>Acetobacterales</taxon>
        <taxon>Acetobacteraceae</taxon>
        <taxon>Acidomonas</taxon>
    </lineage>
</organism>
<keyword evidence="4" id="KW-1185">Reference proteome</keyword>
<protein>
    <submittedName>
        <fullName evidence="3">Outer membrane lipoprotein carrier protein LolA</fullName>
    </submittedName>
</protein>
<evidence type="ECO:0000256" key="2">
    <source>
        <dbReference type="SAM" id="SignalP"/>
    </source>
</evidence>
<reference evidence="4" key="1">
    <citation type="journal article" date="2014" name="FEMS Microbiol. Lett.">
        <title>Draft Genomic DNA Sequence of the Facultatively Methylotrophic Bacterium Acidomonas methanolica type strain MB58.</title>
        <authorList>
            <person name="Higashiura N."/>
            <person name="Hadano H."/>
            <person name="Hirakawa H."/>
            <person name="Matsutani M."/>
            <person name="Takabe S."/>
            <person name="Matsushita K."/>
            <person name="Azuma Y."/>
        </authorList>
    </citation>
    <scope>NUCLEOTIDE SEQUENCE [LARGE SCALE GENOMIC DNA]</scope>
    <source>
        <strain evidence="4">MB58</strain>
    </source>
</reference>
<dbReference type="Gene3D" id="2.50.20.10">
    <property type="entry name" value="Lipoprotein localisation LolA/LolB/LppX"/>
    <property type="match status" value="1"/>
</dbReference>
<evidence type="ECO:0000313" key="4">
    <source>
        <dbReference type="Proteomes" id="UP000019760"/>
    </source>
</evidence>
<dbReference type="PANTHER" id="PTHR35869">
    <property type="entry name" value="OUTER-MEMBRANE LIPOPROTEIN CARRIER PROTEIN"/>
    <property type="match status" value="1"/>
</dbReference>